<evidence type="ECO:0000256" key="2">
    <source>
        <dbReference type="ARBA" id="ARBA00007168"/>
    </source>
</evidence>
<comment type="caution">
    <text evidence="6">Lacks conserved residue(s) required for the propagation of feature annotation.</text>
</comment>
<dbReference type="Pfam" id="PF04515">
    <property type="entry name" value="Choline_transpo"/>
    <property type="match status" value="1"/>
</dbReference>
<dbReference type="GO" id="GO:0005886">
    <property type="term" value="C:plasma membrane"/>
    <property type="evidence" value="ECO:0007669"/>
    <property type="project" value="UniProtKB-SubCell"/>
</dbReference>
<feature type="transmembrane region" description="Helical" evidence="6">
    <location>
        <begin position="91"/>
        <end position="114"/>
    </location>
</feature>
<feature type="transmembrane region" description="Helical" evidence="6">
    <location>
        <begin position="120"/>
        <end position="142"/>
    </location>
</feature>
<dbReference type="EMBL" id="HBIC01018018">
    <property type="protein sequence ID" value="CAE0280164.1"/>
    <property type="molecule type" value="Transcribed_RNA"/>
</dbReference>
<keyword evidence="5 6" id="KW-0472">Membrane</keyword>
<evidence type="ECO:0000256" key="4">
    <source>
        <dbReference type="ARBA" id="ARBA00022989"/>
    </source>
</evidence>
<dbReference type="InterPro" id="IPR007603">
    <property type="entry name" value="Choline_transptr-like"/>
</dbReference>
<gene>
    <name evidence="7" type="ORF">SELO1098_LOCUS8997</name>
</gene>
<dbReference type="GO" id="GO:0022857">
    <property type="term" value="F:transmembrane transporter activity"/>
    <property type="evidence" value="ECO:0007669"/>
    <property type="project" value="UniProtKB-UniRule"/>
</dbReference>
<sequence>MVAAVRALEFVIRQARVEAQQDGNAVCCVILLLLECVVSCLGDMLEYFSEWAYVQCAVRGVSFIEAARITYSMMTCANMQYVISDLLINSVVNLGAIFSGAVGGGVGAAAGWAIAGESAALSGAVIGGWSGLVAGSAAVGVLSSGAKTMLALWAEDPEPLRRLRPEMHEELERRITSKLED</sequence>
<dbReference type="PANTHER" id="PTHR12385">
    <property type="entry name" value="CHOLINE TRANSPORTER-LIKE (SLC FAMILY 44)"/>
    <property type="match status" value="1"/>
</dbReference>
<reference evidence="7" key="1">
    <citation type="submission" date="2021-01" db="EMBL/GenBank/DDBJ databases">
        <authorList>
            <person name="Corre E."/>
            <person name="Pelletier E."/>
            <person name="Niang G."/>
            <person name="Scheremetjew M."/>
            <person name="Finn R."/>
            <person name="Kale V."/>
            <person name="Holt S."/>
            <person name="Cochrane G."/>
            <person name="Meng A."/>
            <person name="Brown T."/>
            <person name="Cohen L."/>
        </authorList>
    </citation>
    <scope>NUCLEOTIDE SEQUENCE</scope>
    <source>
        <strain evidence="7">CCAP 955/1</strain>
    </source>
</reference>
<dbReference type="AlphaFoldDB" id="A0A7S3GYN8"/>
<keyword evidence="4 6" id="KW-1133">Transmembrane helix</keyword>
<keyword evidence="3 6" id="KW-0812">Transmembrane</keyword>
<evidence type="ECO:0000256" key="5">
    <source>
        <dbReference type="ARBA" id="ARBA00023136"/>
    </source>
</evidence>
<evidence type="ECO:0000256" key="6">
    <source>
        <dbReference type="RuleBase" id="RU368066"/>
    </source>
</evidence>
<comment type="subcellular location">
    <subcellularLocation>
        <location evidence="6">Cell membrane</location>
        <topology evidence="6">Multi-pass membrane protein</topology>
    </subcellularLocation>
    <subcellularLocation>
        <location evidence="1">Membrane</location>
        <topology evidence="1">Multi-pass membrane protein</topology>
    </subcellularLocation>
</comment>
<comment type="similarity">
    <text evidence="2 6">Belongs to the CTL (choline transporter-like) family.</text>
</comment>
<protein>
    <recommendedName>
        <fullName evidence="6">Choline transporter-like protein</fullName>
    </recommendedName>
</protein>
<dbReference type="PANTHER" id="PTHR12385:SF4">
    <property type="entry name" value="PROTEIN PNS1"/>
    <property type="match status" value="1"/>
</dbReference>
<comment type="function">
    <text evidence="6">Choline transporter.</text>
</comment>
<evidence type="ECO:0000256" key="3">
    <source>
        <dbReference type="ARBA" id="ARBA00022692"/>
    </source>
</evidence>
<evidence type="ECO:0000256" key="1">
    <source>
        <dbReference type="ARBA" id="ARBA00004141"/>
    </source>
</evidence>
<evidence type="ECO:0000313" key="7">
    <source>
        <dbReference type="EMBL" id="CAE0280164.1"/>
    </source>
</evidence>
<proteinExistence type="inferred from homology"/>
<name>A0A7S3GYN8_9STRA</name>
<accession>A0A7S3GYN8</accession>
<organism evidence="7">
    <name type="scientific">Spumella elongata</name>
    <dbReference type="NCBI Taxonomy" id="89044"/>
    <lineage>
        <taxon>Eukaryota</taxon>
        <taxon>Sar</taxon>
        <taxon>Stramenopiles</taxon>
        <taxon>Ochrophyta</taxon>
        <taxon>Chrysophyceae</taxon>
        <taxon>Chromulinales</taxon>
        <taxon>Chromulinaceae</taxon>
        <taxon>Spumella</taxon>
    </lineage>
</organism>